<name>T1B000_9ZZZZ</name>
<protein>
    <submittedName>
        <fullName evidence="1">Twitching motility protein PilT</fullName>
    </submittedName>
</protein>
<gene>
    <name evidence="1" type="ORF">B1A_08242</name>
</gene>
<proteinExistence type="predicted"/>
<reference evidence="1" key="1">
    <citation type="submission" date="2013-08" db="EMBL/GenBank/DDBJ databases">
        <authorList>
            <person name="Mendez C."/>
            <person name="Richter M."/>
            <person name="Ferrer M."/>
            <person name="Sanchez J."/>
        </authorList>
    </citation>
    <scope>NUCLEOTIDE SEQUENCE</scope>
</reference>
<evidence type="ECO:0000313" key="1">
    <source>
        <dbReference type="EMBL" id="EQD66156.1"/>
    </source>
</evidence>
<feature type="non-terminal residue" evidence="1">
    <location>
        <position position="79"/>
    </location>
</feature>
<dbReference type="SUPFAM" id="SSF52540">
    <property type="entry name" value="P-loop containing nucleoside triphosphate hydrolases"/>
    <property type="match status" value="1"/>
</dbReference>
<dbReference type="AlphaFoldDB" id="T1B000"/>
<accession>T1B000</accession>
<organism evidence="1">
    <name type="scientific">mine drainage metagenome</name>
    <dbReference type="NCBI Taxonomy" id="410659"/>
    <lineage>
        <taxon>unclassified sequences</taxon>
        <taxon>metagenomes</taxon>
        <taxon>ecological metagenomes</taxon>
    </lineage>
</organism>
<comment type="caution">
    <text evidence="1">The sequence shown here is derived from an EMBL/GenBank/DDBJ whole genome shotgun (WGS) entry which is preliminary data.</text>
</comment>
<dbReference type="EMBL" id="AUZX01005894">
    <property type="protein sequence ID" value="EQD66156.1"/>
    <property type="molecule type" value="Genomic_DNA"/>
</dbReference>
<dbReference type="Gene3D" id="3.30.450.90">
    <property type="match status" value="1"/>
</dbReference>
<dbReference type="InterPro" id="IPR027417">
    <property type="entry name" value="P-loop_NTPase"/>
</dbReference>
<sequence length="79" mass="8732">MADDKTAGIDPWIQVLWDQHGSDLLLADDSQPRIRVDGKLRPIEGAPVLTGDAIRSVAWPLLTDGQREVFSTQMDVDFA</sequence>
<reference evidence="1" key="2">
    <citation type="journal article" date="2014" name="ISME J.">
        <title>Microbial stratification in low pH oxic and suboxic macroscopic growths along an acid mine drainage.</title>
        <authorList>
            <person name="Mendez-Garcia C."/>
            <person name="Mesa V."/>
            <person name="Sprenger R.R."/>
            <person name="Richter M."/>
            <person name="Diez M.S."/>
            <person name="Solano J."/>
            <person name="Bargiela R."/>
            <person name="Golyshina O.V."/>
            <person name="Manteca A."/>
            <person name="Ramos J.L."/>
            <person name="Gallego J.R."/>
            <person name="Llorente I."/>
            <person name="Martins Dos Santos V.A."/>
            <person name="Jensen O.N."/>
            <person name="Pelaez A.I."/>
            <person name="Sanchez J."/>
            <person name="Ferrer M."/>
        </authorList>
    </citation>
    <scope>NUCLEOTIDE SEQUENCE</scope>
</reference>